<evidence type="ECO:0000259" key="2">
    <source>
        <dbReference type="Pfam" id="PF15797"/>
    </source>
</evidence>
<feature type="region of interest" description="Disordered" evidence="1">
    <location>
        <begin position="209"/>
        <end position="289"/>
    </location>
</feature>
<dbReference type="EMBL" id="VCGU01000003">
    <property type="protein sequence ID" value="TRY78445.1"/>
    <property type="molecule type" value="Genomic_DNA"/>
</dbReference>
<dbReference type="AlphaFoldDB" id="A0A553PL91"/>
<organism evidence="3 4">
    <name type="scientific">Tigriopus californicus</name>
    <name type="common">Marine copepod</name>
    <dbReference type="NCBI Taxonomy" id="6832"/>
    <lineage>
        <taxon>Eukaryota</taxon>
        <taxon>Metazoa</taxon>
        <taxon>Ecdysozoa</taxon>
        <taxon>Arthropoda</taxon>
        <taxon>Crustacea</taxon>
        <taxon>Multicrustacea</taxon>
        <taxon>Hexanauplia</taxon>
        <taxon>Copepoda</taxon>
        <taxon>Harpacticoida</taxon>
        <taxon>Harpacticidae</taxon>
        <taxon>Tigriopus</taxon>
    </lineage>
</organism>
<evidence type="ECO:0000256" key="1">
    <source>
        <dbReference type="SAM" id="MobiDB-lite"/>
    </source>
</evidence>
<accession>A0A553PL91</accession>
<proteinExistence type="predicted"/>
<feature type="domain" description="DUF4706" evidence="2">
    <location>
        <begin position="12"/>
        <end position="100"/>
    </location>
</feature>
<evidence type="ECO:0000313" key="3">
    <source>
        <dbReference type="EMBL" id="TRY78445.1"/>
    </source>
</evidence>
<dbReference type="PANTHER" id="PTHR34394:SF1">
    <property type="entry name" value="SIMILAR TO RIKEN CDNA 2310022B05"/>
    <property type="match status" value="1"/>
</dbReference>
<feature type="compositionally biased region" description="Low complexity" evidence="1">
    <location>
        <begin position="262"/>
        <end position="286"/>
    </location>
</feature>
<feature type="compositionally biased region" description="Basic and acidic residues" evidence="1">
    <location>
        <begin position="318"/>
        <end position="327"/>
    </location>
</feature>
<dbReference type="PANTHER" id="PTHR34394">
    <property type="entry name" value="SIMILAR TO RIKEN CDNA 2310022B05"/>
    <property type="match status" value="1"/>
</dbReference>
<dbReference type="Pfam" id="PF15797">
    <property type="entry name" value="DUF4706"/>
    <property type="match status" value="1"/>
</dbReference>
<protein>
    <recommendedName>
        <fullName evidence="2">DUF4706 domain-containing protein</fullName>
    </recommendedName>
</protein>
<reference evidence="3 4" key="1">
    <citation type="journal article" date="2018" name="Nat. Ecol. Evol.">
        <title>Genomic signatures of mitonuclear coevolution across populations of Tigriopus californicus.</title>
        <authorList>
            <person name="Barreto F.S."/>
            <person name="Watson E.T."/>
            <person name="Lima T.G."/>
            <person name="Willett C.S."/>
            <person name="Edmands S."/>
            <person name="Li W."/>
            <person name="Burton R.S."/>
        </authorList>
    </citation>
    <scope>NUCLEOTIDE SEQUENCE [LARGE SCALE GENOMIC DNA]</scope>
    <source>
        <strain evidence="3 4">San Diego</strain>
    </source>
</reference>
<feature type="compositionally biased region" description="Low complexity" evidence="1">
    <location>
        <begin position="218"/>
        <end position="232"/>
    </location>
</feature>
<feature type="compositionally biased region" description="Basic and acidic residues" evidence="1">
    <location>
        <begin position="359"/>
        <end position="370"/>
    </location>
</feature>
<dbReference type="InterPro" id="IPR031600">
    <property type="entry name" value="DUF4706"/>
</dbReference>
<keyword evidence="4" id="KW-1185">Reference proteome</keyword>
<comment type="caution">
    <text evidence="3">The sequence shown here is derived from an EMBL/GenBank/DDBJ whole genome shotgun (WGS) entry which is preliminary data.</text>
</comment>
<feature type="region of interest" description="Disordered" evidence="1">
    <location>
        <begin position="301"/>
        <end position="391"/>
    </location>
</feature>
<evidence type="ECO:0000313" key="4">
    <source>
        <dbReference type="Proteomes" id="UP000318571"/>
    </source>
</evidence>
<name>A0A553PL91_TIGCA</name>
<gene>
    <name evidence="3" type="ORF">TCAL_14396</name>
</gene>
<sequence length="416" mass="45818">MYIRLYVAVFVKRQTLLNEATIPQRIQAQYAGVHPQPLPLHAHSVYPRLKFPTGLKTLTIEDSTGSTGEDLDSASSSCTYTFQDEHSAPFSWRTKSQQDLRFESGTPVSMNSDELQENGLVTLTNSPSKILSMQSQNMLRYSKGNPVFAKPVQIPVVPMLPKPDKPLRLANENVPPEQINNFVYENDANKLVLDFGEVDLNGESIYGTTGEYANSTCSMRTSSPDSTKSSRSLISKMKRTLGPTLSRTRRKSSTQGDMEPQSKASTSSLTTTSSSTMSCNGSSSGTEPIYENPARLLKIVKPSVAPPPPPPSTAKAEMAVRSDDVRPKSPHRVSDVQIAPDFSQSPGNQVVPVKCPPRPPERRESLERDAVANQRNGSDEPITKDTRDSGDLEDFKIDLHTNSDLPKTGFDFLDNW</sequence>
<dbReference type="Proteomes" id="UP000318571">
    <property type="component" value="Chromosome 11"/>
</dbReference>
<feature type="compositionally biased region" description="Basic and acidic residues" evidence="1">
    <location>
        <begin position="377"/>
        <end position="391"/>
    </location>
</feature>